<dbReference type="SUPFAM" id="SSF51735">
    <property type="entry name" value="NAD(P)-binding Rossmann-fold domains"/>
    <property type="match status" value="1"/>
</dbReference>
<feature type="region of interest" description="Disordered" evidence="2">
    <location>
        <begin position="1"/>
        <end position="36"/>
    </location>
</feature>
<dbReference type="PROSITE" id="PS00061">
    <property type="entry name" value="ADH_SHORT"/>
    <property type="match status" value="1"/>
</dbReference>
<evidence type="ECO:0000313" key="4">
    <source>
        <dbReference type="Proteomes" id="UP000332515"/>
    </source>
</evidence>
<dbReference type="InterPro" id="IPR002347">
    <property type="entry name" value="SDR_fam"/>
</dbReference>
<keyword evidence="4" id="KW-1185">Reference proteome</keyword>
<accession>A0A6A7Y2I2</accession>
<dbReference type="Gene3D" id="3.40.50.720">
    <property type="entry name" value="NAD(P)-binding Rossmann-like Domain"/>
    <property type="match status" value="1"/>
</dbReference>
<organism evidence="3 4">
    <name type="scientific">Segnochrobactrum spirostomi</name>
    <dbReference type="NCBI Taxonomy" id="2608987"/>
    <lineage>
        <taxon>Bacteria</taxon>
        <taxon>Pseudomonadati</taxon>
        <taxon>Pseudomonadota</taxon>
        <taxon>Alphaproteobacteria</taxon>
        <taxon>Hyphomicrobiales</taxon>
        <taxon>Segnochrobactraceae</taxon>
        <taxon>Segnochrobactrum</taxon>
    </lineage>
</organism>
<dbReference type="NCBIfam" id="NF004846">
    <property type="entry name" value="PRK06197.1"/>
    <property type="match status" value="1"/>
</dbReference>
<evidence type="ECO:0000256" key="2">
    <source>
        <dbReference type="SAM" id="MobiDB-lite"/>
    </source>
</evidence>
<proteinExistence type="predicted"/>
<dbReference type="GO" id="GO:0016491">
    <property type="term" value="F:oxidoreductase activity"/>
    <property type="evidence" value="ECO:0007669"/>
    <property type="project" value="UniProtKB-KW"/>
</dbReference>
<dbReference type="CDD" id="cd05327">
    <property type="entry name" value="retinol-DH_like_SDR_c_like"/>
    <property type="match status" value="1"/>
</dbReference>
<dbReference type="AlphaFoldDB" id="A0A6A7Y2I2"/>
<protein>
    <submittedName>
        <fullName evidence="3">SDR family NAD(P)-dependent oxidoreductase</fullName>
    </submittedName>
</protein>
<dbReference type="RefSeq" id="WP_153480398.1">
    <property type="nucleotide sequence ID" value="NZ_VWNA01000001.1"/>
</dbReference>
<dbReference type="EMBL" id="VWNA01000001">
    <property type="protein sequence ID" value="MQT12925.1"/>
    <property type="molecule type" value="Genomic_DNA"/>
</dbReference>
<name>A0A6A7Y2I2_9HYPH</name>
<dbReference type="PANTHER" id="PTHR43157:SF31">
    <property type="entry name" value="PHOSPHATIDYLINOSITOL-GLYCAN BIOSYNTHESIS CLASS F PROTEIN"/>
    <property type="match status" value="1"/>
</dbReference>
<dbReference type="Proteomes" id="UP000332515">
    <property type="component" value="Unassembled WGS sequence"/>
</dbReference>
<reference evidence="3 4" key="1">
    <citation type="submission" date="2019-09" db="EMBL/GenBank/DDBJ databases">
        <title>Segnochrobactrum spirostomi gen. nov., sp. nov., isolated from the ciliate Spirostomum cf. yagiui and description of a novel family, Segnochrobactraceae fam. nov. within the order Rhizobiales of the class Alphaproteobacteria.</title>
        <authorList>
            <person name="Akter S."/>
            <person name="Shazib S.U.A."/>
            <person name="Shin M.K."/>
        </authorList>
    </citation>
    <scope>NUCLEOTIDE SEQUENCE [LARGE SCALE GENOMIC DNA]</scope>
    <source>
        <strain evidence="3 4">Sp-1</strain>
    </source>
</reference>
<dbReference type="InterPro" id="IPR036291">
    <property type="entry name" value="NAD(P)-bd_dom_sf"/>
</dbReference>
<keyword evidence="1" id="KW-0560">Oxidoreductase</keyword>
<feature type="compositionally biased region" description="Low complexity" evidence="2">
    <location>
        <begin position="1"/>
        <end position="24"/>
    </location>
</feature>
<dbReference type="InterPro" id="IPR020904">
    <property type="entry name" value="Sc_DH/Rdtase_CS"/>
</dbReference>
<sequence>MTRPSATTAPAPKSSPSPSASASTGRSWTADQMPPQHGRRVVITGANSGIGFEAALELARHGAAIILPARSEAKAADAIRRIRAAVPAADLTPALLDLASLDSVRAFAAMVEERFPGPSLDLLINNAGVMALPRREITEDGYERQFATNVLGPFALTALLFPRLKPIAGTRIVTLSSIAAHGGKIAFDNLQGERAYSPLNGAYTQSKLADLIFALELQRRLGAAGSPIASLAAHPGIAVTNLQANLKGIYKLLGPLLMPLIGHSARQGALPELFAATAPEALAGGYYGPNGIREIKGDPAPAKLPPASTDCALASRLWTTAEQLTGIRFDVGG</sequence>
<gene>
    <name evidence="3" type="ORF">F0357_09755</name>
</gene>
<dbReference type="PANTHER" id="PTHR43157">
    <property type="entry name" value="PHOSPHATIDYLINOSITOL-GLYCAN BIOSYNTHESIS CLASS F PROTEIN-RELATED"/>
    <property type="match status" value="1"/>
</dbReference>
<comment type="caution">
    <text evidence="3">The sequence shown here is derived from an EMBL/GenBank/DDBJ whole genome shotgun (WGS) entry which is preliminary data.</text>
</comment>
<dbReference type="Pfam" id="PF00106">
    <property type="entry name" value="adh_short"/>
    <property type="match status" value="1"/>
</dbReference>
<dbReference type="PRINTS" id="PR00081">
    <property type="entry name" value="GDHRDH"/>
</dbReference>
<evidence type="ECO:0000313" key="3">
    <source>
        <dbReference type="EMBL" id="MQT12925.1"/>
    </source>
</evidence>
<evidence type="ECO:0000256" key="1">
    <source>
        <dbReference type="ARBA" id="ARBA00023002"/>
    </source>
</evidence>